<dbReference type="PANTHER" id="PTHR47643">
    <property type="entry name" value="TPR DOMAIN PROTEIN (AFU_ORTHOLOGUE AFUA_5G12710)"/>
    <property type="match status" value="1"/>
</dbReference>
<dbReference type="PANTHER" id="PTHR47643:SF2">
    <property type="entry name" value="TPR DOMAIN PROTEIN (AFU_ORTHOLOGUE AFUA_5G12710)"/>
    <property type="match status" value="1"/>
</dbReference>
<dbReference type="RefSeq" id="XP_037167542.1">
    <property type="nucleotide sequence ID" value="XM_037305440.1"/>
</dbReference>
<comment type="caution">
    <text evidence="1">The sequence shown here is derived from an EMBL/GenBank/DDBJ whole genome shotgun (WGS) entry which is preliminary data.</text>
</comment>
<protein>
    <recommendedName>
        <fullName evidence="3">SET domain-containing protein</fullName>
    </recommendedName>
</protein>
<dbReference type="AlphaFoldDB" id="A0A8H6L7E0"/>
<keyword evidence="2" id="KW-1185">Reference proteome</keyword>
<dbReference type="EMBL" id="JACCJC010000010">
    <property type="protein sequence ID" value="KAF6238235.1"/>
    <property type="molecule type" value="Genomic_DNA"/>
</dbReference>
<sequence>MVTQSKGNSNDALKVGRLLEAIEFYGAAVQVATKLEEAQVIKLNRSMAKLRTGCFDKATLGGPVTTKMTEARGHGLFANRDVAARDPPLCEKACFSNVRRSFIGDLFIVRATRNIAAGQEILLWNAWPKADPSYELTQERFPNWGFRCGCDTCTHDRETSNKRKKKRAALLKKINVAGKHVVGEADLANIDRLLAAIEETYTVLAAVVSRLPLRNLYLALTRIHASIGSRSEASRRHEGSWPLWDP</sequence>
<name>A0A8H6L7E0_9LECA</name>
<dbReference type="SUPFAM" id="SSF82199">
    <property type="entry name" value="SET domain"/>
    <property type="match status" value="1"/>
</dbReference>
<dbReference type="GeneID" id="59285181"/>
<evidence type="ECO:0000313" key="2">
    <source>
        <dbReference type="Proteomes" id="UP000578531"/>
    </source>
</evidence>
<dbReference type="InterPro" id="IPR053209">
    <property type="entry name" value="Gramillin-biosynth_MTr"/>
</dbReference>
<organism evidence="1 2">
    <name type="scientific">Letharia columbiana</name>
    <dbReference type="NCBI Taxonomy" id="112416"/>
    <lineage>
        <taxon>Eukaryota</taxon>
        <taxon>Fungi</taxon>
        <taxon>Dikarya</taxon>
        <taxon>Ascomycota</taxon>
        <taxon>Pezizomycotina</taxon>
        <taxon>Lecanoromycetes</taxon>
        <taxon>OSLEUM clade</taxon>
        <taxon>Lecanoromycetidae</taxon>
        <taxon>Lecanorales</taxon>
        <taxon>Lecanorineae</taxon>
        <taxon>Parmeliaceae</taxon>
        <taxon>Letharia</taxon>
    </lineage>
</organism>
<reference evidence="1 2" key="1">
    <citation type="journal article" date="2020" name="Genomics">
        <title>Complete, high-quality genomes from long-read metagenomic sequencing of two wolf lichen thalli reveals enigmatic genome architecture.</title>
        <authorList>
            <person name="McKenzie S.K."/>
            <person name="Walston R.F."/>
            <person name="Allen J.L."/>
        </authorList>
    </citation>
    <scope>NUCLEOTIDE SEQUENCE [LARGE SCALE GENOMIC DNA]</scope>
    <source>
        <strain evidence="1">WasteWater2</strain>
    </source>
</reference>
<dbReference type="Proteomes" id="UP000578531">
    <property type="component" value="Unassembled WGS sequence"/>
</dbReference>
<dbReference type="Gene3D" id="2.170.270.10">
    <property type="entry name" value="SET domain"/>
    <property type="match status" value="1"/>
</dbReference>
<proteinExistence type="predicted"/>
<accession>A0A8H6L7E0</accession>
<dbReference type="InterPro" id="IPR046341">
    <property type="entry name" value="SET_dom_sf"/>
</dbReference>
<gene>
    <name evidence="1" type="ORF">HO173_003515</name>
</gene>
<dbReference type="OrthoDB" id="438641at2759"/>
<evidence type="ECO:0000313" key="1">
    <source>
        <dbReference type="EMBL" id="KAF6238235.1"/>
    </source>
</evidence>
<evidence type="ECO:0008006" key="3">
    <source>
        <dbReference type="Google" id="ProtNLM"/>
    </source>
</evidence>